<dbReference type="Gene3D" id="1.50.10.20">
    <property type="match status" value="1"/>
</dbReference>
<dbReference type="GeneID" id="63770459"/>
<evidence type="ECO:0000256" key="10">
    <source>
        <dbReference type="PIRNR" id="PIRNR016302"/>
    </source>
</evidence>
<keyword evidence="5" id="KW-0732">Signal</keyword>
<dbReference type="InterPro" id="IPR008928">
    <property type="entry name" value="6-hairpin_glycosidase_sf"/>
</dbReference>
<dbReference type="InterPro" id="IPR005198">
    <property type="entry name" value="Glyco_hydro_76"/>
</dbReference>
<evidence type="ECO:0000256" key="2">
    <source>
        <dbReference type="ARBA" id="ARBA00004308"/>
    </source>
</evidence>
<comment type="subcellular location">
    <subcellularLocation>
        <location evidence="2">Endomembrane system</location>
    </subcellularLocation>
</comment>
<dbReference type="Proteomes" id="UP000193689">
    <property type="component" value="Unassembled WGS sequence"/>
</dbReference>
<dbReference type="GO" id="GO:0016052">
    <property type="term" value="P:carbohydrate catabolic process"/>
    <property type="evidence" value="ECO:0007669"/>
    <property type="project" value="InterPro"/>
</dbReference>
<dbReference type="PIRSF" id="PIRSF016302">
    <property type="entry name" value="Man_a_manosd"/>
    <property type="match status" value="1"/>
</dbReference>
<dbReference type="InterPro" id="IPR014480">
    <property type="entry name" value="Mannan-1_6-alpha_mannosidase"/>
</dbReference>
<protein>
    <recommendedName>
        <fullName evidence="4 10">Mannan endo-1,6-alpha-mannosidase</fullName>
        <ecNumber evidence="4 10">3.2.1.101</ecNumber>
    </recommendedName>
</protein>
<comment type="similarity">
    <text evidence="3 10">Belongs to the glycosyl hydrolase 76 family.</text>
</comment>
<dbReference type="InParanoid" id="A0A1Y2DUY3"/>
<evidence type="ECO:0000256" key="7">
    <source>
        <dbReference type="ARBA" id="ARBA00023136"/>
    </source>
</evidence>
<proteinExistence type="inferred from homology"/>
<name>A0A1Y2DUY3_9PEZI</name>
<keyword evidence="9 10" id="KW-0326">Glycosidase</keyword>
<dbReference type="RefSeq" id="XP_040714725.1">
    <property type="nucleotide sequence ID" value="XM_040854247.1"/>
</dbReference>
<evidence type="ECO:0000256" key="1">
    <source>
        <dbReference type="ARBA" id="ARBA00001452"/>
    </source>
</evidence>
<evidence type="ECO:0000256" key="6">
    <source>
        <dbReference type="ARBA" id="ARBA00022801"/>
    </source>
</evidence>
<evidence type="ECO:0000313" key="13">
    <source>
        <dbReference type="Proteomes" id="UP000193689"/>
    </source>
</evidence>
<dbReference type="EC" id="3.2.1.101" evidence="4 10"/>
<evidence type="ECO:0000256" key="5">
    <source>
        <dbReference type="ARBA" id="ARBA00022729"/>
    </source>
</evidence>
<dbReference type="FunFam" id="1.50.10.20:FF:000006">
    <property type="entry name" value="Mannan endo-1,6-alpha-mannosidase"/>
    <property type="match status" value="1"/>
</dbReference>
<dbReference type="Pfam" id="PF03663">
    <property type="entry name" value="Glyco_hydro_76"/>
    <property type="match status" value="1"/>
</dbReference>
<dbReference type="GO" id="GO:0009272">
    <property type="term" value="P:fungal-type cell wall biogenesis"/>
    <property type="evidence" value="ECO:0007669"/>
    <property type="project" value="TreeGrafter"/>
</dbReference>
<dbReference type="STRING" id="1141098.A0A1Y2DUY3"/>
<sequence length="459" mass="49729">MLVKSIHTAATLASSFAAPKNLDINDAASIRSVASTLAYGTMSLYSGNVTNTEETIAIFPAPVYWWEAGAAWGSMLDYAHYTGDSSYNDVITQALLSQVGPAFDFMVPRHFGDEGNDDQVFWSFGILAAAERNFPQPNVNIPPWLDMAANIWNSMVVRWNTTSCGGGLAWQIFASNPNGMSYKNSVSNGGFFQLSARLARDTGNNTYYEWAQKVWDWSVEVGFIDPNFNVYDGADSTNDCTKVNPLSFSYSQGIYLYGAAVLYNHTDGNKTWRDRTNGLLKAANSYFSPYENATNIMFEHACETVGTCNTDMLSFKAYLSRFMWATTQMMPSTLTDVQTLLNVSAVAAGKACSGGVNGTVCGQKWYTGRYDNNPGLGQQLGALEVVHGLLVQEATPPLKAGGIKHVTGDTAGNPVQTTTPSPTASPTPTRRSTNDAGGLGPAWFLTIAGLLAGLFWKWA</sequence>
<gene>
    <name evidence="12" type="ORF">BCR38DRAFT_220778</name>
</gene>
<evidence type="ECO:0000313" key="12">
    <source>
        <dbReference type="EMBL" id="ORY63068.1"/>
    </source>
</evidence>
<dbReference type="PANTHER" id="PTHR12145:SF38">
    <property type="entry name" value="MANNAN ENDO-1,6-ALPHA-MANNOSIDASE"/>
    <property type="match status" value="1"/>
</dbReference>
<evidence type="ECO:0000256" key="4">
    <source>
        <dbReference type="ARBA" id="ARBA00012350"/>
    </source>
</evidence>
<dbReference type="SUPFAM" id="SSF48208">
    <property type="entry name" value="Six-hairpin glycosidases"/>
    <property type="match status" value="1"/>
</dbReference>
<dbReference type="PANTHER" id="PTHR12145">
    <property type="entry name" value="MANNAN ENDO-1,6-ALPHA-MANNOSIDASE DCW1"/>
    <property type="match status" value="1"/>
</dbReference>
<comment type="catalytic activity">
    <reaction evidence="1 10">
        <text>Random hydrolysis of (1-&gt;6)-alpha-D-mannosidic linkages in unbranched (1-&gt;6)-mannans.</text>
        <dbReference type="EC" id="3.2.1.101"/>
    </reaction>
</comment>
<keyword evidence="7" id="KW-0472">Membrane</keyword>
<keyword evidence="13" id="KW-1185">Reference proteome</keyword>
<reference evidence="12 13" key="1">
    <citation type="submission" date="2016-07" db="EMBL/GenBank/DDBJ databases">
        <title>Pervasive Adenine N6-methylation of Active Genes in Fungi.</title>
        <authorList>
            <consortium name="DOE Joint Genome Institute"/>
            <person name="Mondo S.J."/>
            <person name="Dannebaum R.O."/>
            <person name="Kuo R.C."/>
            <person name="Labutti K."/>
            <person name="Haridas S."/>
            <person name="Kuo A."/>
            <person name="Salamov A."/>
            <person name="Ahrendt S.R."/>
            <person name="Lipzen A."/>
            <person name="Sullivan W."/>
            <person name="Andreopoulos W.B."/>
            <person name="Clum A."/>
            <person name="Lindquist E."/>
            <person name="Daum C."/>
            <person name="Ramamoorthy G.K."/>
            <person name="Gryganskyi A."/>
            <person name="Culley D."/>
            <person name="Magnuson J.K."/>
            <person name="James T.Y."/>
            <person name="O'Malley M.A."/>
            <person name="Stajich J.E."/>
            <person name="Spatafora J.W."/>
            <person name="Visel A."/>
            <person name="Grigoriev I.V."/>
        </authorList>
    </citation>
    <scope>NUCLEOTIDE SEQUENCE [LARGE SCALE GENOMIC DNA]</scope>
    <source>
        <strain evidence="12 13">CBS 129021</strain>
    </source>
</reference>
<evidence type="ECO:0000256" key="9">
    <source>
        <dbReference type="ARBA" id="ARBA00023295"/>
    </source>
</evidence>
<accession>A0A1Y2DUY3</accession>
<keyword evidence="8" id="KW-0325">Glycoprotein</keyword>
<dbReference type="EMBL" id="MCFJ01000008">
    <property type="protein sequence ID" value="ORY63068.1"/>
    <property type="molecule type" value="Genomic_DNA"/>
</dbReference>
<feature type="region of interest" description="Disordered" evidence="11">
    <location>
        <begin position="404"/>
        <end position="436"/>
    </location>
</feature>
<evidence type="ECO:0000256" key="8">
    <source>
        <dbReference type="ARBA" id="ARBA00023180"/>
    </source>
</evidence>
<evidence type="ECO:0000256" key="11">
    <source>
        <dbReference type="SAM" id="MobiDB-lite"/>
    </source>
</evidence>
<dbReference type="GO" id="GO:0012505">
    <property type="term" value="C:endomembrane system"/>
    <property type="evidence" value="ECO:0007669"/>
    <property type="project" value="UniProtKB-SubCell"/>
</dbReference>
<dbReference type="GO" id="GO:0008496">
    <property type="term" value="F:mannan endo-1,6-alpha-mannosidase activity"/>
    <property type="evidence" value="ECO:0007669"/>
    <property type="project" value="UniProtKB-UniRule"/>
</dbReference>
<evidence type="ECO:0000256" key="3">
    <source>
        <dbReference type="ARBA" id="ARBA00009699"/>
    </source>
</evidence>
<organism evidence="12 13">
    <name type="scientific">Pseudomassariella vexata</name>
    <dbReference type="NCBI Taxonomy" id="1141098"/>
    <lineage>
        <taxon>Eukaryota</taxon>
        <taxon>Fungi</taxon>
        <taxon>Dikarya</taxon>
        <taxon>Ascomycota</taxon>
        <taxon>Pezizomycotina</taxon>
        <taxon>Sordariomycetes</taxon>
        <taxon>Xylariomycetidae</taxon>
        <taxon>Amphisphaeriales</taxon>
        <taxon>Pseudomassariaceae</taxon>
        <taxon>Pseudomassariella</taxon>
    </lineage>
</organism>
<dbReference type="AlphaFoldDB" id="A0A1Y2DUY3"/>
<comment type="caution">
    <text evidence="12">The sequence shown here is derived from an EMBL/GenBank/DDBJ whole genome shotgun (WGS) entry which is preliminary data.</text>
</comment>
<feature type="compositionally biased region" description="Low complexity" evidence="11">
    <location>
        <begin position="417"/>
        <end position="431"/>
    </location>
</feature>
<keyword evidence="6 10" id="KW-0378">Hydrolase</keyword>
<dbReference type="OrthoDB" id="4187847at2759"/>